<feature type="transmembrane region" description="Helical" evidence="1">
    <location>
        <begin position="41"/>
        <end position="63"/>
    </location>
</feature>
<keyword evidence="1" id="KW-1133">Transmembrane helix</keyword>
<keyword evidence="1" id="KW-0812">Transmembrane</keyword>
<evidence type="ECO:0000313" key="3">
    <source>
        <dbReference type="Proteomes" id="UP000032233"/>
    </source>
</evidence>
<dbReference type="STRING" id="1429043.X474_26525"/>
<proteinExistence type="predicted"/>
<dbReference type="InParanoid" id="A0A0D2HJY9"/>
<evidence type="ECO:0000256" key="1">
    <source>
        <dbReference type="SAM" id="Phobius"/>
    </source>
</evidence>
<dbReference type="Proteomes" id="UP000032233">
    <property type="component" value="Unassembled WGS sequence"/>
</dbReference>
<reference evidence="2 3" key="1">
    <citation type="submission" date="2013-11" db="EMBL/GenBank/DDBJ databases">
        <title>Metagenomic analysis of a methanogenic consortium involved in long chain n-alkane degradation.</title>
        <authorList>
            <person name="Davidova I.A."/>
            <person name="Callaghan A.V."/>
            <person name="Wawrik B."/>
            <person name="Pruitt S."/>
            <person name="Marks C."/>
            <person name="Duncan K.E."/>
            <person name="Suflita J.M."/>
        </authorList>
    </citation>
    <scope>NUCLEOTIDE SEQUENCE [LARGE SCALE GENOMIC DNA]</scope>
    <source>
        <strain evidence="2 3">SPR</strain>
    </source>
</reference>
<keyword evidence="1" id="KW-0472">Membrane</keyword>
<organism evidence="2 3">
    <name type="scientific">Dethiosulfatarculus sandiegensis</name>
    <dbReference type="NCBI Taxonomy" id="1429043"/>
    <lineage>
        <taxon>Bacteria</taxon>
        <taxon>Pseudomonadati</taxon>
        <taxon>Thermodesulfobacteriota</taxon>
        <taxon>Desulfarculia</taxon>
        <taxon>Desulfarculales</taxon>
        <taxon>Desulfarculaceae</taxon>
        <taxon>Dethiosulfatarculus</taxon>
    </lineage>
</organism>
<comment type="caution">
    <text evidence="2">The sequence shown here is derived from an EMBL/GenBank/DDBJ whole genome shotgun (WGS) entry which is preliminary data.</text>
</comment>
<evidence type="ECO:0000313" key="2">
    <source>
        <dbReference type="EMBL" id="KIX10963.1"/>
    </source>
</evidence>
<name>A0A0D2HJY9_9BACT</name>
<gene>
    <name evidence="2" type="ORF">X474_26525</name>
</gene>
<dbReference type="EMBL" id="AZAC01000078">
    <property type="protein sequence ID" value="KIX10963.1"/>
    <property type="molecule type" value="Genomic_DNA"/>
</dbReference>
<accession>A0A0D2HJY9</accession>
<protein>
    <submittedName>
        <fullName evidence="2">Uncharacterized protein</fullName>
    </submittedName>
</protein>
<sequence>MAVQISLSTGQGEVGKGGQWFNNNLGVHMRFFKNRLAPDRLLLGSLFFYMPWSFLAHTSMAFINRPGSKAD</sequence>
<dbReference type="AlphaFoldDB" id="A0A0D2HJY9"/>
<keyword evidence="3" id="KW-1185">Reference proteome</keyword>